<dbReference type="Pfam" id="PF20068">
    <property type="entry name" value="Amphi-Trp"/>
    <property type="match status" value="1"/>
</dbReference>
<evidence type="ECO:0000313" key="5">
    <source>
        <dbReference type="Proteomes" id="UP001500962"/>
    </source>
</evidence>
<proteinExistence type="predicted"/>
<evidence type="ECO:0000259" key="1">
    <source>
        <dbReference type="Pfam" id="PF20068"/>
    </source>
</evidence>
<feature type="domain" description="Amphi-Trp" evidence="1">
    <location>
        <begin position="7"/>
        <end position="77"/>
    </location>
</feature>
<dbReference type="InterPro" id="IPR027598">
    <property type="entry name" value="Amphi-Trp_dom"/>
</dbReference>
<evidence type="ECO:0000313" key="4">
    <source>
        <dbReference type="Proteomes" id="UP000830542"/>
    </source>
</evidence>
<reference evidence="2" key="1">
    <citation type="journal article" date="2014" name="Int. J. Syst. Evol. Microbiol.">
        <title>Complete genome sequence of Corynebacterium casei LMG S-19264T (=DSM 44701T), isolated from a smear-ripened cheese.</title>
        <authorList>
            <consortium name="US DOE Joint Genome Institute (JGI-PGF)"/>
            <person name="Walter F."/>
            <person name="Albersmeier A."/>
            <person name="Kalinowski J."/>
            <person name="Ruckert C."/>
        </authorList>
    </citation>
    <scope>NUCLEOTIDE SEQUENCE</scope>
    <source>
        <strain evidence="2">JCM 12289</strain>
    </source>
</reference>
<dbReference type="KEGG" id="hdo:MUK72_07040"/>
<name>A0AAV3SII3_HALDO</name>
<reference evidence="2" key="3">
    <citation type="submission" date="2023-12" db="EMBL/GenBank/DDBJ databases">
        <authorList>
            <person name="Sun Q."/>
            <person name="Inoue M."/>
        </authorList>
    </citation>
    <scope>NUCLEOTIDE SEQUENCE</scope>
    <source>
        <strain evidence="2">JCM 12289</strain>
    </source>
</reference>
<dbReference type="Proteomes" id="UP000830542">
    <property type="component" value="Chromosome"/>
</dbReference>
<sequence>MAEKNISEEKLDRAEAAERLREIADELESDDEFRIDIDNKTITLHPRDSLGFEVGVRERSSILRGSRESVTIKMDWRGK</sequence>
<gene>
    <name evidence="2" type="ORF">GCM10008985_27720</name>
    <name evidence="3" type="ORF">MUK72_07040</name>
</gene>
<dbReference type="Proteomes" id="UP001500962">
    <property type="component" value="Unassembled WGS sequence"/>
</dbReference>
<keyword evidence="4" id="KW-1185">Reference proteome</keyword>
<evidence type="ECO:0000313" key="2">
    <source>
        <dbReference type="EMBL" id="GAA0469111.1"/>
    </source>
</evidence>
<evidence type="ECO:0000313" key="3">
    <source>
        <dbReference type="EMBL" id="UOO96452.1"/>
    </source>
</evidence>
<dbReference type="NCBIfam" id="TIGR04354">
    <property type="entry name" value="amphi-Trp"/>
    <property type="match status" value="1"/>
</dbReference>
<reference evidence="3" key="2">
    <citation type="submission" date="2022-04" db="EMBL/GenBank/DDBJ databases">
        <title>Sequencing and genomic assembly of Halococcus dombrowskii.</title>
        <authorList>
            <person name="Lim S.W."/>
            <person name="MacLea K.S."/>
        </authorList>
    </citation>
    <scope>NUCLEOTIDE SEQUENCE</scope>
    <source>
        <strain evidence="3">H4</strain>
    </source>
</reference>
<dbReference type="EMBL" id="BAAADN010000043">
    <property type="protein sequence ID" value="GAA0469111.1"/>
    <property type="molecule type" value="Genomic_DNA"/>
</dbReference>
<dbReference type="AlphaFoldDB" id="A0AAV3SII3"/>
<dbReference type="GeneID" id="71761590"/>
<organism evidence="2 5">
    <name type="scientific">Halococcus dombrowskii</name>
    <dbReference type="NCBI Taxonomy" id="179637"/>
    <lineage>
        <taxon>Archaea</taxon>
        <taxon>Methanobacteriati</taxon>
        <taxon>Methanobacteriota</taxon>
        <taxon>Stenosarchaea group</taxon>
        <taxon>Halobacteria</taxon>
        <taxon>Halobacteriales</taxon>
        <taxon>Halococcaceae</taxon>
        <taxon>Halococcus</taxon>
    </lineage>
</organism>
<protein>
    <submittedName>
        <fullName evidence="3">Amphi-Trp domain-containing protein</fullName>
    </submittedName>
</protein>
<dbReference type="RefSeq" id="WP_244705170.1">
    <property type="nucleotide sequence ID" value="NZ_BAAADN010000043.1"/>
</dbReference>
<dbReference type="EMBL" id="CP095005">
    <property type="protein sequence ID" value="UOO96452.1"/>
    <property type="molecule type" value="Genomic_DNA"/>
</dbReference>
<accession>A0AAV3SII3</accession>